<dbReference type="EMBL" id="BMAO01022958">
    <property type="protein sequence ID" value="GFQ85757.1"/>
    <property type="molecule type" value="Genomic_DNA"/>
</dbReference>
<protein>
    <submittedName>
        <fullName evidence="1">Uncharacterized protein</fullName>
    </submittedName>
</protein>
<sequence length="21" mass="2415">LLSLIVTRDKFRKLCLLGRIG</sequence>
<gene>
    <name evidence="1" type="ORF">TNCT_358921</name>
</gene>
<dbReference type="Proteomes" id="UP000887116">
    <property type="component" value="Unassembled WGS sequence"/>
</dbReference>
<proteinExistence type="predicted"/>
<name>A0A8X6I1K9_TRICU</name>
<accession>A0A8X6I1K9</accession>
<evidence type="ECO:0000313" key="2">
    <source>
        <dbReference type="Proteomes" id="UP000887116"/>
    </source>
</evidence>
<dbReference type="AlphaFoldDB" id="A0A8X6I1K9"/>
<reference evidence="1" key="1">
    <citation type="submission" date="2020-07" db="EMBL/GenBank/DDBJ databases">
        <title>Multicomponent nature underlies the extraordinary mechanical properties of spider dragline silk.</title>
        <authorList>
            <person name="Kono N."/>
            <person name="Nakamura H."/>
            <person name="Mori M."/>
            <person name="Yoshida Y."/>
            <person name="Ohtoshi R."/>
            <person name="Malay A.D."/>
            <person name="Moran D.A.P."/>
            <person name="Tomita M."/>
            <person name="Numata K."/>
            <person name="Arakawa K."/>
        </authorList>
    </citation>
    <scope>NUCLEOTIDE SEQUENCE</scope>
</reference>
<comment type="caution">
    <text evidence="1">The sequence shown here is derived from an EMBL/GenBank/DDBJ whole genome shotgun (WGS) entry which is preliminary data.</text>
</comment>
<keyword evidence="2" id="KW-1185">Reference proteome</keyword>
<organism evidence="1 2">
    <name type="scientific">Trichonephila clavata</name>
    <name type="common">Joro spider</name>
    <name type="synonym">Nephila clavata</name>
    <dbReference type="NCBI Taxonomy" id="2740835"/>
    <lineage>
        <taxon>Eukaryota</taxon>
        <taxon>Metazoa</taxon>
        <taxon>Ecdysozoa</taxon>
        <taxon>Arthropoda</taxon>
        <taxon>Chelicerata</taxon>
        <taxon>Arachnida</taxon>
        <taxon>Araneae</taxon>
        <taxon>Araneomorphae</taxon>
        <taxon>Entelegynae</taxon>
        <taxon>Araneoidea</taxon>
        <taxon>Nephilidae</taxon>
        <taxon>Trichonephila</taxon>
    </lineage>
</organism>
<feature type="non-terminal residue" evidence="1">
    <location>
        <position position="21"/>
    </location>
</feature>
<evidence type="ECO:0000313" key="1">
    <source>
        <dbReference type="EMBL" id="GFQ85757.1"/>
    </source>
</evidence>